<reference evidence="1" key="1">
    <citation type="journal article" date="2015" name="Nature">
        <title>Complex archaea that bridge the gap between prokaryotes and eukaryotes.</title>
        <authorList>
            <person name="Spang A."/>
            <person name="Saw J.H."/>
            <person name="Jorgensen S.L."/>
            <person name="Zaremba-Niedzwiedzka K."/>
            <person name="Martijn J."/>
            <person name="Lind A.E."/>
            <person name="van Eijk R."/>
            <person name="Schleper C."/>
            <person name="Guy L."/>
            <person name="Ettema T.J."/>
        </authorList>
    </citation>
    <scope>NUCLEOTIDE SEQUENCE</scope>
</reference>
<organism evidence="1">
    <name type="scientific">marine sediment metagenome</name>
    <dbReference type="NCBI Taxonomy" id="412755"/>
    <lineage>
        <taxon>unclassified sequences</taxon>
        <taxon>metagenomes</taxon>
        <taxon>ecological metagenomes</taxon>
    </lineage>
</organism>
<evidence type="ECO:0000313" key="1">
    <source>
        <dbReference type="EMBL" id="KKN79786.1"/>
    </source>
</evidence>
<protein>
    <submittedName>
        <fullName evidence="1">Uncharacterized protein</fullName>
    </submittedName>
</protein>
<proteinExistence type="predicted"/>
<dbReference type="Gene3D" id="4.10.410.40">
    <property type="match status" value="1"/>
</dbReference>
<comment type="caution">
    <text evidence="1">The sequence shown here is derived from an EMBL/GenBank/DDBJ whole genome shotgun (WGS) entry which is preliminary data.</text>
</comment>
<name>A0A0F9W2A9_9ZZZZ</name>
<sequence>MAKIKGKGTVLKQDVAGLVAVAQIISLNMDGIESETYEADTLDNTSAGILYSQTGRSEGGSTSGELFWDPVLAGHQAMTDIIITPVETAWELSFADAATTLWSIPGAGLGLGLSFVLNDGVKASFEIKHSGLPGFTT</sequence>
<dbReference type="EMBL" id="LAZR01000242">
    <property type="protein sequence ID" value="KKN79786.1"/>
    <property type="molecule type" value="Genomic_DNA"/>
</dbReference>
<accession>A0A0F9W2A9</accession>
<gene>
    <name evidence="1" type="ORF">LCGC14_0336410</name>
</gene>
<dbReference type="AlphaFoldDB" id="A0A0F9W2A9"/>